<feature type="transmembrane region" description="Helical" evidence="11">
    <location>
        <begin position="271"/>
        <end position="291"/>
    </location>
</feature>
<sequence>MINILTKFSKWFGSKDKEEAKNPTEPLFMYLSVIIAYLTAFSSGLSVSWTSPVIPKFKTEENPFNHTVSTSQTAMLTSFLPLGAITGPILAGYMADRFGRKLTMMCLAIPSIIGFCILAFSHIIEVWYVARFLLGIGVGCYFAICPMYVAEIAQNHNRAKFGCLFGVFITLGLFYPFSIGAHLIIPLYAMTCNIPLVVFLIVFGFFMPETPIFLLSKGKTKEAEAALMKLRKKKAVEVQDEINEILTAVKKDGDGQGGFKELWRSESAKRALIICIGLVLLQELSGIHPMMAYLKPIFQASGTTISPDVSTVIFGISQITSNFVTALVVEKIGRRILYIVSAIGCGIACAILGTYFFLQTKQVDLESVYWLPLTCMVAYMIFFSMGLGPLAWSIVGEIFPSNVKGIGSGLTVCVSFTASFLVLFMFPIVSEAASMSAPFWMYTVVTVLGLIFVYYMVPETRGMTLAEIQETLKNMGNKTKKMENPHPASNNLENVTHF</sequence>
<dbReference type="PRINTS" id="PR00171">
    <property type="entry name" value="SUGRTRNSPORT"/>
</dbReference>
<dbReference type="PROSITE" id="PS50850">
    <property type="entry name" value="MFS"/>
    <property type="match status" value="1"/>
</dbReference>
<feature type="transmembrane region" description="Helical" evidence="11">
    <location>
        <begin position="311"/>
        <end position="329"/>
    </location>
</feature>
<evidence type="ECO:0000256" key="9">
    <source>
        <dbReference type="RuleBase" id="RU003346"/>
    </source>
</evidence>
<feature type="transmembrane region" description="Helical" evidence="11">
    <location>
        <begin position="336"/>
        <end position="358"/>
    </location>
</feature>
<dbReference type="PANTHER" id="PTHR48021:SF47">
    <property type="entry name" value="GH17672P"/>
    <property type="match status" value="1"/>
</dbReference>
<dbReference type="GO" id="GO:0005886">
    <property type="term" value="C:plasma membrane"/>
    <property type="evidence" value="ECO:0007669"/>
    <property type="project" value="UniProtKB-SubCell"/>
</dbReference>
<evidence type="ECO:0000256" key="4">
    <source>
        <dbReference type="ARBA" id="ARBA00022597"/>
    </source>
</evidence>
<organism evidence="13 14">
    <name type="scientific">Rhynchophorus ferrugineus</name>
    <name type="common">Red palm weevil</name>
    <name type="synonym">Curculio ferrugineus</name>
    <dbReference type="NCBI Taxonomy" id="354439"/>
    <lineage>
        <taxon>Eukaryota</taxon>
        <taxon>Metazoa</taxon>
        <taxon>Ecdysozoa</taxon>
        <taxon>Arthropoda</taxon>
        <taxon>Hexapoda</taxon>
        <taxon>Insecta</taxon>
        <taxon>Pterygota</taxon>
        <taxon>Neoptera</taxon>
        <taxon>Endopterygota</taxon>
        <taxon>Coleoptera</taxon>
        <taxon>Polyphaga</taxon>
        <taxon>Cucujiformia</taxon>
        <taxon>Curculionidae</taxon>
        <taxon>Dryophthorinae</taxon>
        <taxon>Rhynchophorus</taxon>
    </lineage>
</organism>
<evidence type="ECO:0000256" key="8">
    <source>
        <dbReference type="ARBA" id="ARBA00023180"/>
    </source>
</evidence>
<dbReference type="InterPro" id="IPR003663">
    <property type="entry name" value="Sugar/inositol_transpt"/>
</dbReference>
<dbReference type="InterPro" id="IPR050549">
    <property type="entry name" value="MFS_Trehalose_Transporter"/>
</dbReference>
<dbReference type="PROSITE" id="PS00216">
    <property type="entry name" value="SUGAR_TRANSPORT_1"/>
    <property type="match status" value="2"/>
</dbReference>
<evidence type="ECO:0000256" key="3">
    <source>
        <dbReference type="ARBA" id="ARBA00022475"/>
    </source>
</evidence>
<dbReference type="InterPro" id="IPR044775">
    <property type="entry name" value="MFS_ERD6/Tret1-like"/>
</dbReference>
<keyword evidence="2 9" id="KW-0813">Transport</keyword>
<comment type="subcellular location">
    <subcellularLocation>
        <location evidence="1">Cell membrane</location>
        <topology evidence="1">Multi-pass membrane protein</topology>
    </subcellularLocation>
</comment>
<dbReference type="PANTHER" id="PTHR48021">
    <property type="match status" value="1"/>
</dbReference>
<dbReference type="FunFam" id="1.20.1250.20:FF:000218">
    <property type="entry name" value="facilitated trehalose transporter Tret1"/>
    <property type="match status" value="1"/>
</dbReference>
<evidence type="ECO:0000256" key="11">
    <source>
        <dbReference type="SAM" id="Phobius"/>
    </source>
</evidence>
<feature type="domain" description="Major facilitator superfamily (MFS) profile" evidence="12">
    <location>
        <begin position="32"/>
        <end position="461"/>
    </location>
</feature>
<accession>A0A834HSF7</accession>
<dbReference type="AlphaFoldDB" id="A0A834HSF7"/>
<feature type="transmembrane region" description="Helical" evidence="11">
    <location>
        <begin position="74"/>
        <end position="95"/>
    </location>
</feature>
<evidence type="ECO:0000256" key="2">
    <source>
        <dbReference type="ARBA" id="ARBA00022448"/>
    </source>
</evidence>
<dbReference type="InterPro" id="IPR036259">
    <property type="entry name" value="MFS_trans_sf"/>
</dbReference>
<feature type="transmembrane region" description="Helical" evidence="11">
    <location>
        <begin position="130"/>
        <end position="149"/>
    </location>
</feature>
<dbReference type="PROSITE" id="PS00217">
    <property type="entry name" value="SUGAR_TRANSPORT_2"/>
    <property type="match status" value="1"/>
</dbReference>
<feature type="transmembrane region" description="Helical" evidence="11">
    <location>
        <begin position="439"/>
        <end position="457"/>
    </location>
</feature>
<keyword evidence="7 11" id="KW-0472">Membrane</keyword>
<dbReference type="GO" id="GO:0051119">
    <property type="term" value="F:sugar transmembrane transporter activity"/>
    <property type="evidence" value="ECO:0007669"/>
    <property type="project" value="InterPro"/>
</dbReference>
<feature type="region of interest" description="Disordered" evidence="10">
    <location>
        <begin position="479"/>
        <end position="498"/>
    </location>
</feature>
<evidence type="ECO:0000256" key="7">
    <source>
        <dbReference type="ARBA" id="ARBA00023136"/>
    </source>
</evidence>
<evidence type="ECO:0000259" key="12">
    <source>
        <dbReference type="PROSITE" id="PS50850"/>
    </source>
</evidence>
<dbReference type="SUPFAM" id="SSF103473">
    <property type="entry name" value="MFS general substrate transporter"/>
    <property type="match status" value="1"/>
</dbReference>
<comment type="caution">
    <text evidence="13">The sequence shown here is derived from an EMBL/GenBank/DDBJ whole genome shotgun (WGS) entry which is preliminary data.</text>
</comment>
<keyword evidence="8" id="KW-0325">Glycoprotein</keyword>
<feature type="transmembrane region" description="Helical" evidence="11">
    <location>
        <begin position="406"/>
        <end position="427"/>
    </location>
</feature>
<evidence type="ECO:0000256" key="6">
    <source>
        <dbReference type="ARBA" id="ARBA00022989"/>
    </source>
</evidence>
<dbReference type="OrthoDB" id="4142200at2759"/>
<keyword evidence="4" id="KW-0762">Sugar transport</keyword>
<protein>
    <recommendedName>
        <fullName evidence="12">Major facilitator superfamily (MFS) profile domain-containing protein</fullName>
    </recommendedName>
</protein>
<keyword evidence="14" id="KW-1185">Reference proteome</keyword>
<feature type="transmembrane region" description="Helical" evidence="11">
    <location>
        <begin position="370"/>
        <end position="394"/>
    </location>
</feature>
<feature type="compositionally biased region" description="Polar residues" evidence="10">
    <location>
        <begin position="487"/>
        <end position="498"/>
    </location>
</feature>
<dbReference type="NCBIfam" id="TIGR00879">
    <property type="entry name" value="SP"/>
    <property type="match status" value="1"/>
</dbReference>
<feature type="transmembrane region" description="Helical" evidence="11">
    <location>
        <begin position="185"/>
        <end position="207"/>
    </location>
</feature>
<dbReference type="Proteomes" id="UP000625711">
    <property type="component" value="Unassembled WGS sequence"/>
</dbReference>
<evidence type="ECO:0000256" key="1">
    <source>
        <dbReference type="ARBA" id="ARBA00004651"/>
    </source>
</evidence>
<dbReference type="InterPro" id="IPR020846">
    <property type="entry name" value="MFS_dom"/>
</dbReference>
<comment type="similarity">
    <text evidence="9">Belongs to the major facilitator superfamily. Sugar transporter (TC 2.A.1.1) family.</text>
</comment>
<evidence type="ECO:0000256" key="10">
    <source>
        <dbReference type="SAM" id="MobiDB-lite"/>
    </source>
</evidence>
<feature type="transmembrane region" description="Helical" evidence="11">
    <location>
        <begin position="102"/>
        <end position="124"/>
    </location>
</feature>
<keyword evidence="5 11" id="KW-0812">Transmembrane</keyword>
<feature type="transmembrane region" description="Helical" evidence="11">
    <location>
        <begin position="27"/>
        <end position="54"/>
    </location>
</feature>
<dbReference type="CDD" id="cd17358">
    <property type="entry name" value="MFS_GLUT6_8_Class3_like"/>
    <property type="match status" value="1"/>
</dbReference>
<keyword evidence="6 11" id="KW-1133">Transmembrane helix</keyword>
<dbReference type="EMBL" id="JAACXV010014551">
    <property type="protein sequence ID" value="KAF7266227.1"/>
    <property type="molecule type" value="Genomic_DNA"/>
</dbReference>
<evidence type="ECO:0000256" key="5">
    <source>
        <dbReference type="ARBA" id="ARBA00022692"/>
    </source>
</evidence>
<gene>
    <name evidence="13" type="ORF">GWI33_020412</name>
</gene>
<dbReference type="Pfam" id="PF00083">
    <property type="entry name" value="Sugar_tr"/>
    <property type="match status" value="1"/>
</dbReference>
<proteinExistence type="inferred from homology"/>
<evidence type="ECO:0000313" key="14">
    <source>
        <dbReference type="Proteomes" id="UP000625711"/>
    </source>
</evidence>
<dbReference type="InterPro" id="IPR005828">
    <property type="entry name" value="MFS_sugar_transport-like"/>
</dbReference>
<name>A0A834HSF7_RHYFE</name>
<reference evidence="13" key="1">
    <citation type="submission" date="2020-08" db="EMBL/GenBank/DDBJ databases">
        <title>Genome sequencing and assembly of the red palm weevil Rhynchophorus ferrugineus.</title>
        <authorList>
            <person name="Dias G.B."/>
            <person name="Bergman C.M."/>
            <person name="Manee M."/>
        </authorList>
    </citation>
    <scope>NUCLEOTIDE SEQUENCE</scope>
    <source>
        <strain evidence="13">AA-2017</strain>
        <tissue evidence="13">Whole larva</tissue>
    </source>
</reference>
<keyword evidence="3" id="KW-1003">Cell membrane</keyword>
<evidence type="ECO:0000313" key="13">
    <source>
        <dbReference type="EMBL" id="KAF7266227.1"/>
    </source>
</evidence>
<dbReference type="InterPro" id="IPR005829">
    <property type="entry name" value="Sugar_transporter_CS"/>
</dbReference>
<dbReference type="Gene3D" id="1.20.1250.20">
    <property type="entry name" value="MFS general substrate transporter like domains"/>
    <property type="match status" value="1"/>
</dbReference>
<feature type="transmembrane region" description="Helical" evidence="11">
    <location>
        <begin position="161"/>
        <end position="179"/>
    </location>
</feature>